<dbReference type="Proteomes" id="UP000694556">
    <property type="component" value="Chromosome 28"/>
</dbReference>
<evidence type="ECO:0000313" key="2">
    <source>
        <dbReference type="Ensembl" id="ENSCMMP00000018758.1"/>
    </source>
</evidence>
<dbReference type="AlphaFoldDB" id="A0A8C3CB68"/>
<feature type="region of interest" description="Disordered" evidence="1">
    <location>
        <begin position="111"/>
        <end position="136"/>
    </location>
</feature>
<evidence type="ECO:0000256" key="1">
    <source>
        <dbReference type="SAM" id="MobiDB-lite"/>
    </source>
</evidence>
<protein>
    <submittedName>
        <fullName evidence="2">Uncharacterized protein</fullName>
    </submittedName>
</protein>
<feature type="compositionally biased region" description="Acidic residues" evidence="1">
    <location>
        <begin position="116"/>
        <end position="128"/>
    </location>
</feature>
<evidence type="ECO:0000313" key="3">
    <source>
        <dbReference type="Proteomes" id="UP000694556"/>
    </source>
</evidence>
<dbReference type="Ensembl" id="ENSCMMT00000020582.1">
    <property type="protein sequence ID" value="ENSCMMP00000018758.1"/>
    <property type="gene ID" value="ENSCMMG00000011842.1"/>
</dbReference>
<keyword evidence="3" id="KW-1185">Reference proteome</keyword>
<name>A0A8C3CB68_CAIMO</name>
<reference evidence="2" key="2">
    <citation type="submission" date="2025-08" db="UniProtKB">
        <authorList>
            <consortium name="Ensembl"/>
        </authorList>
    </citation>
    <scope>IDENTIFICATION</scope>
</reference>
<accession>A0A8C3CB68</accession>
<organism evidence="2 3">
    <name type="scientific">Cairina moschata</name>
    <name type="common">Muscovy duck</name>
    <dbReference type="NCBI Taxonomy" id="8855"/>
    <lineage>
        <taxon>Eukaryota</taxon>
        <taxon>Metazoa</taxon>
        <taxon>Chordata</taxon>
        <taxon>Craniata</taxon>
        <taxon>Vertebrata</taxon>
        <taxon>Euteleostomi</taxon>
        <taxon>Archelosauria</taxon>
        <taxon>Archosauria</taxon>
        <taxon>Dinosauria</taxon>
        <taxon>Saurischia</taxon>
        <taxon>Theropoda</taxon>
        <taxon>Coelurosauria</taxon>
        <taxon>Aves</taxon>
        <taxon>Neognathae</taxon>
        <taxon>Galloanserae</taxon>
        <taxon>Anseriformes</taxon>
        <taxon>Anatidae</taxon>
        <taxon>Anatinae</taxon>
        <taxon>Cairina</taxon>
    </lineage>
</organism>
<proteinExistence type="predicted"/>
<sequence>MGSVGVSGVCGGYWGVGSSVEDLLRGALFLGLPLTAAECPSSSGRPNHADILLVNLHYVSEVEILTDRTDTPPPLASLNVSKVGAGGGGKFPPGGGGQGLDSGFGLTPRGFWAEGPSEEEEEDEDEDGGALGGALWRQKPWGGVGQGLDLGFGLTPRGFWGLGGTGVRLRL</sequence>
<reference evidence="2" key="3">
    <citation type="submission" date="2025-09" db="UniProtKB">
        <authorList>
            <consortium name="Ensembl"/>
        </authorList>
    </citation>
    <scope>IDENTIFICATION</scope>
</reference>
<reference evidence="2" key="1">
    <citation type="submission" date="2018-09" db="EMBL/GenBank/DDBJ databases">
        <title>Common duck and Muscovy duck high density SNP chip.</title>
        <authorList>
            <person name="Vignal A."/>
            <person name="Thebault N."/>
            <person name="Warren W.C."/>
        </authorList>
    </citation>
    <scope>NUCLEOTIDE SEQUENCE [LARGE SCALE GENOMIC DNA]</scope>
</reference>